<dbReference type="Gene3D" id="3.40.50.300">
    <property type="entry name" value="P-loop containing nucleotide triphosphate hydrolases"/>
    <property type="match status" value="1"/>
</dbReference>
<proteinExistence type="predicted"/>
<dbReference type="Proteomes" id="UP001238540">
    <property type="component" value="Unassembled WGS sequence"/>
</dbReference>
<gene>
    <name evidence="1" type="ORF">QWZ16_10535</name>
</gene>
<keyword evidence="1" id="KW-0067">ATP-binding</keyword>
<organism evidence="1 2">
    <name type="scientific">Vibrio ostreicida</name>
    <dbReference type="NCBI Taxonomy" id="526588"/>
    <lineage>
        <taxon>Bacteria</taxon>
        <taxon>Pseudomonadati</taxon>
        <taxon>Pseudomonadota</taxon>
        <taxon>Gammaproteobacteria</taxon>
        <taxon>Vibrionales</taxon>
        <taxon>Vibrionaceae</taxon>
        <taxon>Vibrio</taxon>
    </lineage>
</organism>
<dbReference type="EMBL" id="JAUFQC010000001">
    <property type="protein sequence ID" value="MDN3610137.1"/>
    <property type="molecule type" value="Genomic_DNA"/>
</dbReference>
<dbReference type="PANTHER" id="PTHR13308:SF40">
    <property type="entry name" value="NEDD4-BINDING PROTEIN 2-LIKE 1"/>
    <property type="match status" value="1"/>
</dbReference>
<dbReference type="SUPFAM" id="SSF52540">
    <property type="entry name" value="P-loop containing nucleoside triphosphate hydrolases"/>
    <property type="match status" value="1"/>
</dbReference>
<dbReference type="Pfam" id="PF13671">
    <property type="entry name" value="AAA_33"/>
    <property type="match status" value="1"/>
</dbReference>
<keyword evidence="1" id="KW-0547">Nucleotide-binding</keyword>
<dbReference type="RefSeq" id="WP_076589320.1">
    <property type="nucleotide sequence ID" value="NZ_JABEYA020000001.1"/>
</dbReference>
<keyword evidence="2" id="KW-1185">Reference proteome</keyword>
<accession>A0ABT8BTQ3</accession>
<sequence>MLKLILIRGLPGSGKSTLAKQLKIHHYEADMYFVDKNGDYLFQPEQLPVAHQWCLNMTRQSLSTHHSVVVSNTFVMKWEMMPYVALAKQYGAQLDVIECHNDFGSVHGVTPETIERMKARWQVWVEE</sequence>
<comment type="caution">
    <text evidence="1">The sequence shown here is derived from an EMBL/GenBank/DDBJ whole genome shotgun (WGS) entry which is preliminary data.</text>
</comment>
<evidence type="ECO:0000313" key="2">
    <source>
        <dbReference type="Proteomes" id="UP001238540"/>
    </source>
</evidence>
<reference evidence="2" key="1">
    <citation type="journal article" date="2019" name="Int. J. Syst. Evol. Microbiol.">
        <title>The Global Catalogue of Microorganisms (GCM) 10K type strain sequencing project: providing services to taxonomists for standard genome sequencing and annotation.</title>
        <authorList>
            <consortium name="The Broad Institute Genomics Platform"/>
            <consortium name="The Broad Institute Genome Sequencing Center for Infectious Disease"/>
            <person name="Wu L."/>
            <person name="Ma J."/>
        </authorList>
    </citation>
    <scope>NUCLEOTIDE SEQUENCE [LARGE SCALE GENOMIC DNA]</scope>
    <source>
        <strain evidence="2">CECT 7398</strain>
    </source>
</reference>
<dbReference type="InterPro" id="IPR027417">
    <property type="entry name" value="P-loop_NTPase"/>
</dbReference>
<evidence type="ECO:0000313" key="1">
    <source>
        <dbReference type="EMBL" id="MDN3610137.1"/>
    </source>
</evidence>
<protein>
    <submittedName>
        <fullName evidence="1">ATP-binding protein</fullName>
    </submittedName>
</protein>
<dbReference type="GO" id="GO:0005524">
    <property type="term" value="F:ATP binding"/>
    <property type="evidence" value="ECO:0007669"/>
    <property type="project" value="UniProtKB-KW"/>
</dbReference>
<dbReference type="PANTHER" id="PTHR13308">
    <property type="entry name" value="NEDD4-BINDING PROTEIN 2-LIKE 1"/>
    <property type="match status" value="1"/>
</dbReference>
<name>A0ABT8BTQ3_9VIBR</name>
<dbReference type="InterPro" id="IPR026302">
    <property type="entry name" value="NEDD4-bd_p2"/>
</dbReference>